<evidence type="ECO:0000313" key="1">
    <source>
        <dbReference type="EMBL" id="MDE8562800.1"/>
    </source>
</evidence>
<name>A0ABT5W0F3_9BACL</name>
<reference evidence="1 2" key="1">
    <citation type="submission" date="2023-01" db="EMBL/GenBank/DDBJ databases">
        <title>Genome-based reclassification of Anoxybacillus geothermalis as a later heterotypic synonym of Anoxybacillus rupiensis.</title>
        <authorList>
            <person name="Inan Bektas K."/>
            <person name="Canakci S."/>
            <person name="Belduz A.A."/>
            <person name="Guler H.H."/>
        </authorList>
    </citation>
    <scope>NUCLEOTIDE SEQUENCE [LARGE SCALE GENOMIC DNA]</scope>
    <source>
        <strain evidence="1 2">DSM 17127</strain>
    </source>
</reference>
<dbReference type="EMBL" id="JAQOTG010000001">
    <property type="protein sequence ID" value="MDE8562800.1"/>
    <property type="molecule type" value="Genomic_DNA"/>
</dbReference>
<protein>
    <submittedName>
        <fullName evidence="1">Uncharacterized protein</fullName>
    </submittedName>
</protein>
<gene>
    <name evidence="1" type="ORF">PNH38_02755</name>
</gene>
<evidence type="ECO:0000313" key="2">
    <source>
        <dbReference type="Proteomes" id="UP001213979"/>
    </source>
</evidence>
<proteinExistence type="predicted"/>
<organism evidence="1 2">
    <name type="scientific">Anoxybacteroides rupiense</name>
    <dbReference type="NCBI Taxonomy" id="311460"/>
    <lineage>
        <taxon>Bacteria</taxon>
        <taxon>Bacillati</taxon>
        <taxon>Bacillota</taxon>
        <taxon>Bacilli</taxon>
        <taxon>Bacillales</taxon>
        <taxon>Anoxybacillaceae</taxon>
        <taxon>Anoxybacteroides</taxon>
    </lineage>
</organism>
<dbReference type="Proteomes" id="UP001213979">
    <property type="component" value="Unassembled WGS sequence"/>
</dbReference>
<comment type="caution">
    <text evidence="1">The sequence shown here is derived from an EMBL/GenBank/DDBJ whole genome shotgun (WGS) entry which is preliminary data.</text>
</comment>
<accession>A0ABT5W0F3</accession>
<sequence>MRIVPQENDECQYIKAVQKTVQRLATSISGIRQQQPLFFWIQKKSGCLRI</sequence>
<keyword evidence="2" id="KW-1185">Reference proteome</keyword>